<evidence type="ECO:0000313" key="16">
    <source>
        <dbReference type="EMBL" id="CEM05392.1"/>
    </source>
</evidence>
<dbReference type="SUPFAM" id="SSF50621">
    <property type="entry name" value="Alanine racemase C-terminal domain-like"/>
    <property type="match status" value="1"/>
</dbReference>
<dbReference type="PROSITE" id="PS00879">
    <property type="entry name" value="ODR_DC_2_2"/>
    <property type="match status" value="1"/>
</dbReference>
<evidence type="ECO:0000256" key="13">
    <source>
        <dbReference type="PIRSR" id="PIRSR600183-50"/>
    </source>
</evidence>
<dbReference type="EMBL" id="CDMZ01000049">
    <property type="protein sequence ID" value="CEM05392.1"/>
    <property type="molecule type" value="Genomic_DNA"/>
</dbReference>
<evidence type="ECO:0000256" key="9">
    <source>
        <dbReference type="ARBA" id="ARBA00034115"/>
    </source>
</evidence>
<protein>
    <recommendedName>
        <fullName evidence="10">ornithine decarboxylase</fullName>
        <ecNumber evidence="10">4.1.1.17</ecNumber>
    </recommendedName>
</protein>
<keyword evidence="8" id="KW-0456">Lyase</keyword>
<dbReference type="Gene3D" id="3.20.20.10">
    <property type="entry name" value="Alanine racemase"/>
    <property type="match status" value="1"/>
</dbReference>
<feature type="region of interest" description="Disordered" evidence="14">
    <location>
        <begin position="945"/>
        <end position="971"/>
    </location>
</feature>
<evidence type="ECO:0000259" key="15">
    <source>
        <dbReference type="Pfam" id="PF02784"/>
    </source>
</evidence>
<feature type="compositionally biased region" description="Polar residues" evidence="14">
    <location>
        <begin position="468"/>
        <end position="479"/>
    </location>
</feature>
<evidence type="ECO:0000256" key="1">
    <source>
        <dbReference type="ARBA" id="ARBA00001933"/>
    </source>
</evidence>
<dbReference type="VEuPathDB" id="CryptoDB:Cvel_14597"/>
<evidence type="ECO:0000256" key="11">
    <source>
        <dbReference type="ARBA" id="ARBA00046672"/>
    </source>
</evidence>
<dbReference type="PROSITE" id="PS01336">
    <property type="entry name" value="ADOMETDC"/>
    <property type="match status" value="1"/>
</dbReference>
<dbReference type="GO" id="GO:0033387">
    <property type="term" value="P:putrescine biosynthetic process from arginine, via ornithine"/>
    <property type="evidence" value="ECO:0007669"/>
    <property type="project" value="TreeGrafter"/>
</dbReference>
<dbReference type="InterPro" id="IPR048283">
    <property type="entry name" value="AdoMetDC-like"/>
</dbReference>
<evidence type="ECO:0000256" key="6">
    <source>
        <dbReference type="ARBA" id="ARBA00023066"/>
    </source>
</evidence>
<evidence type="ECO:0000256" key="3">
    <source>
        <dbReference type="ARBA" id="ARBA00008466"/>
    </source>
</evidence>
<dbReference type="GO" id="GO:0004586">
    <property type="term" value="F:ornithine decarboxylase activity"/>
    <property type="evidence" value="ECO:0007669"/>
    <property type="project" value="UniProtKB-EC"/>
</dbReference>
<feature type="region of interest" description="Disordered" evidence="14">
    <location>
        <begin position="290"/>
        <end position="331"/>
    </location>
</feature>
<evidence type="ECO:0000256" key="10">
    <source>
        <dbReference type="ARBA" id="ARBA00034138"/>
    </source>
</evidence>
<dbReference type="EC" id="4.1.1.17" evidence="10"/>
<dbReference type="InterPro" id="IPR022657">
    <property type="entry name" value="De-COase2_CS"/>
</dbReference>
<keyword evidence="5 13" id="KW-0663">Pyridoxal phosphate</keyword>
<dbReference type="InterPro" id="IPR018166">
    <property type="entry name" value="S-AdoMet_deCO2ase_CS"/>
</dbReference>
<feature type="domain" description="Orn/DAP/Arg decarboxylase 2 N-terminal" evidence="15">
    <location>
        <begin position="618"/>
        <end position="879"/>
    </location>
</feature>
<dbReference type="FunFam" id="3.20.20.10:FF:000005">
    <property type="entry name" value="Ornithine decarboxylase"/>
    <property type="match status" value="1"/>
</dbReference>
<comment type="pathway">
    <text evidence="2">Amine and polyamine biosynthesis; S-adenosylmethioninamine biosynthesis; S-adenosylmethioninamine from S-adenosyl-L-methionine: step 1/1.</text>
</comment>
<gene>
    <name evidence="16" type="ORF">Cvel_14597</name>
</gene>
<comment type="pathway">
    <text evidence="9">Amine and polyamine biosynthesis; putrescine biosynthesis via L-ornithine pathway; putrescine from L-ornithine: step 1/1.</text>
</comment>
<organism evidence="16">
    <name type="scientific">Chromera velia CCMP2878</name>
    <dbReference type="NCBI Taxonomy" id="1169474"/>
    <lineage>
        <taxon>Eukaryota</taxon>
        <taxon>Sar</taxon>
        <taxon>Alveolata</taxon>
        <taxon>Colpodellida</taxon>
        <taxon>Chromeraceae</taxon>
        <taxon>Chromera</taxon>
    </lineage>
</organism>
<evidence type="ECO:0000256" key="14">
    <source>
        <dbReference type="SAM" id="MobiDB-lite"/>
    </source>
</evidence>
<sequence length="1041" mass="114198">MSYGPFEGVEKRVILRFNDSAFSSGHRGGRYGDAPSSSHPQEGFRSLFDVSDGVWQSILSHTACSILSKTSTHARAASVHPQKQGQLRKKTMPEAGCVAYLLSESSLFVYDKKLILKTCGTTTPLLSVLPILELVVPAHLQEKTFDITGDSASLFKRARGLARFLDFFLFSHLSYRFPEQQRFPHRSFAEETDFCRRFFPKGTKRGAKTFEGEAQPFQLPTSEEREFDLFVAASRKFMQIHREGVTPSGLVGDSERERERDLQITELLMLGIDENSPEYFAGKKPAELQTTAAAPDSSALAQGTSSDFPEKSAACDPESFQMPPPQPRRENSAGVLRDLLPPVGARTDQYWFDPCGYSANAVCQKAFLTVHVSPEEESSYASVETSFPFKHVSYPVFCDKVVGCFRPKEVHVVQLRFGQEPFHPEPLPLASPGSVSDDSERESTGSGASGLGSEEDGDGFPLPMAASTPCSLSRKSSSCVGDDGEGVEGLRDLHGEDGDEWRSFEVVRRVDVSLGWFSVSHTQLARTDFVLSKQEEEEEEEEERREVICKGEESANANETSVEAPAPVAVSVPVFCASSSNEETLSALRAAEKDFVLQRVKEDGGIREKGLMMVVDLQKVRAQLSRWRRLLPRVSPFYAIKSNPDPQIIKTLAQEGCRFDCASQAEIEHVLENVRPSDPGHTIIYSNTCKHEGMIAFAKSVGVKRTVFDSEDELFKIARSHPEAQLLLRINADDSSALCKMKNKFGAEPAAWPRLLQTCRSLGLNLVGAHFHVGSRCTEPGAFRSALEIVRSLFDLAESHGFPPLTCVDIGGGFPGLSELEEEEDEMRTRAEEDDAEKEALDAHVRFSGMASQINAGLEEFFPDPSVKIIAEPGRFLCAASGSLATKVIGMRPPVPSVSADEEAVPRRYFLTDGLYGCFNSILYDAAVPAPEVLILSSSSNADEERRVSEGGGASEVSASSAATEAAEKEKEPAVLFGPTCDGFDIVMEKAHLPVLQVGDWLLFRNMGAYTSAAFSTFNGFTPPRVEYVELLPSARGHAEE</sequence>
<dbReference type="PRINTS" id="PR01182">
    <property type="entry name" value="ORNDCRBXLASE"/>
</dbReference>
<comment type="similarity">
    <text evidence="3">Belongs to the eukaryotic AdoMetDC family.</text>
</comment>
<dbReference type="GO" id="GO:0008295">
    <property type="term" value="P:spermidine biosynthetic process"/>
    <property type="evidence" value="ECO:0007669"/>
    <property type="project" value="UniProtKB-KW"/>
</dbReference>
<dbReference type="Gene3D" id="2.40.37.10">
    <property type="entry name" value="Lyase, Ornithine Decarboxylase, Chain A, domain 1"/>
    <property type="match status" value="1"/>
</dbReference>
<dbReference type="GO" id="GO:0004014">
    <property type="term" value="F:adenosylmethionine decarboxylase activity"/>
    <property type="evidence" value="ECO:0007669"/>
    <property type="project" value="InterPro"/>
</dbReference>
<dbReference type="PRINTS" id="PR01179">
    <property type="entry name" value="ODADCRBXLASE"/>
</dbReference>
<reference evidence="16" key="1">
    <citation type="submission" date="2014-11" db="EMBL/GenBank/DDBJ databases">
        <authorList>
            <person name="Otto D Thomas"/>
            <person name="Naeem Raeece"/>
        </authorList>
    </citation>
    <scope>NUCLEOTIDE SEQUENCE</scope>
</reference>
<evidence type="ECO:0000256" key="4">
    <source>
        <dbReference type="ARBA" id="ARBA00008872"/>
    </source>
</evidence>
<dbReference type="GO" id="GO:0005737">
    <property type="term" value="C:cytoplasm"/>
    <property type="evidence" value="ECO:0007669"/>
    <property type="project" value="TreeGrafter"/>
</dbReference>
<dbReference type="InterPro" id="IPR000183">
    <property type="entry name" value="Orn/DAP/Arg_de-COase"/>
</dbReference>
<dbReference type="InterPro" id="IPR016067">
    <property type="entry name" value="S-AdoMet_deCO2ase_core"/>
</dbReference>
<feature type="active site" description="Proton donor" evidence="13">
    <location>
        <position position="981"/>
    </location>
</feature>
<evidence type="ECO:0000256" key="5">
    <source>
        <dbReference type="ARBA" id="ARBA00022898"/>
    </source>
</evidence>
<evidence type="ECO:0000256" key="7">
    <source>
        <dbReference type="ARBA" id="ARBA00023115"/>
    </source>
</evidence>
<dbReference type="Gene3D" id="3.60.90.10">
    <property type="entry name" value="S-adenosylmethionine decarboxylase"/>
    <property type="match status" value="1"/>
</dbReference>
<dbReference type="PROSITE" id="PS00878">
    <property type="entry name" value="ODR_DC_2_1"/>
    <property type="match status" value="1"/>
</dbReference>
<keyword evidence="7" id="KW-0620">Polyamine biosynthesis</keyword>
<dbReference type="SUPFAM" id="SSF51419">
    <property type="entry name" value="PLP-binding barrel"/>
    <property type="match status" value="1"/>
</dbReference>
<accession>A0A0G4F124</accession>
<dbReference type="PANTHER" id="PTHR11482:SF6">
    <property type="entry name" value="ORNITHINE DECARBOXYLASE 1-RELATED"/>
    <property type="match status" value="1"/>
</dbReference>
<feature type="region of interest" description="Disordered" evidence="14">
    <location>
        <begin position="423"/>
        <end position="483"/>
    </location>
</feature>
<dbReference type="CDD" id="cd00622">
    <property type="entry name" value="PLPDE_III_ODC"/>
    <property type="match status" value="1"/>
</dbReference>
<comment type="subunit">
    <text evidence="11">Homodimer. Only the dimer is catalytically active, as the active sites are constructed of residues from both monomers.</text>
</comment>
<dbReference type="InterPro" id="IPR009006">
    <property type="entry name" value="Ala_racemase/Decarboxylase_C"/>
</dbReference>
<dbReference type="SUPFAM" id="SSF56276">
    <property type="entry name" value="S-adenosylmethionine decarboxylase"/>
    <property type="match status" value="1"/>
</dbReference>
<dbReference type="InterPro" id="IPR002433">
    <property type="entry name" value="Orn_de-COase"/>
</dbReference>
<feature type="modified residue" description="N6-(pyridoxal phosphate)lysine" evidence="13">
    <location>
        <position position="641"/>
    </location>
</feature>
<dbReference type="InterPro" id="IPR022653">
    <property type="entry name" value="De-COase2_pyr-phos_BS"/>
</dbReference>
<keyword evidence="6" id="KW-0745">Spermidine biosynthesis</keyword>
<name>A0A0G4F124_9ALVE</name>
<comment type="cofactor">
    <cofactor evidence="1 13">
        <name>pyridoxal 5'-phosphate</name>
        <dbReference type="ChEBI" id="CHEBI:597326"/>
    </cofactor>
</comment>
<dbReference type="Pfam" id="PF02784">
    <property type="entry name" value="Orn_Arg_deC_N"/>
    <property type="match status" value="1"/>
</dbReference>
<dbReference type="UniPathway" id="UPA00331">
    <property type="reaction ID" value="UER00451"/>
</dbReference>
<proteinExistence type="inferred from homology"/>
<evidence type="ECO:0000256" key="2">
    <source>
        <dbReference type="ARBA" id="ARBA00004911"/>
    </source>
</evidence>
<evidence type="ECO:0000256" key="12">
    <source>
        <dbReference type="ARBA" id="ARBA00049127"/>
    </source>
</evidence>
<comment type="catalytic activity">
    <reaction evidence="12">
        <text>L-ornithine + H(+) = putrescine + CO2</text>
        <dbReference type="Rhea" id="RHEA:22964"/>
        <dbReference type="ChEBI" id="CHEBI:15378"/>
        <dbReference type="ChEBI" id="CHEBI:16526"/>
        <dbReference type="ChEBI" id="CHEBI:46911"/>
        <dbReference type="ChEBI" id="CHEBI:326268"/>
        <dbReference type="EC" id="4.1.1.17"/>
    </reaction>
</comment>
<dbReference type="InterPro" id="IPR022644">
    <property type="entry name" value="De-COase2_N"/>
</dbReference>
<dbReference type="PANTHER" id="PTHR11482">
    <property type="entry name" value="ARGININE/DIAMINOPIMELATE/ORNITHINE DECARBOXYLASE"/>
    <property type="match status" value="1"/>
</dbReference>
<feature type="compositionally biased region" description="Low complexity" evidence="14">
    <location>
        <begin position="955"/>
        <end position="965"/>
    </location>
</feature>
<dbReference type="Pfam" id="PF01536">
    <property type="entry name" value="SAM_decarbox"/>
    <property type="match status" value="1"/>
</dbReference>
<dbReference type="InterPro" id="IPR029066">
    <property type="entry name" value="PLP-binding_barrel"/>
</dbReference>
<comment type="similarity">
    <text evidence="4">Belongs to the Orn/Lys/Arg decarboxylase class-II family.</text>
</comment>
<dbReference type="AlphaFoldDB" id="A0A0G4F124"/>
<evidence type="ECO:0000256" key="8">
    <source>
        <dbReference type="ARBA" id="ARBA00023239"/>
    </source>
</evidence>